<dbReference type="InterPro" id="IPR009722">
    <property type="entry name" value="YjiK/CarP"/>
</dbReference>
<evidence type="ECO:0000313" key="6">
    <source>
        <dbReference type="Proteomes" id="UP001258315"/>
    </source>
</evidence>
<keyword evidence="2" id="KW-1003">Cell membrane</keyword>
<proteinExistence type="predicted"/>
<keyword evidence="3" id="KW-0472">Membrane</keyword>
<dbReference type="Proteomes" id="UP001258315">
    <property type="component" value="Unassembled WGS sequence"/>
</dbReference>
<feature type="chain" id="PRO_5045646709" description="SdiA-regulated family protein" evidence="4">
    <location>
        <begin position="22"/>
        <end position="288"/>
    </location>
</feature>
<evidence type="ECO:0000256" key="2">
    <source>
        <dbReference type="ARBA" id="ARBA00022475"/>
    </source>
</evidence>
<name>A0ABU3GY33_9SPHI</name>
<keyword evidence="4" id="KW-0732">Signal</keyword>
<evidence type="ECO:0008006" key="7">
    <source>
        <dbReference type="Google" id="ProtNLM"/>
    </source>
</evidence>
<evidence type="ECO:0000313" key="5">
    <source>
        <dbReference type="EMBL" id="MDT3404685.1"/>
    </source>
</evidence>
<keyword evidence="6" id="KW-1185">Reference proteome</keyword>
<evidence type="ECO:0000256" key="3">
    <source>
        <dbReference type="ARBA" id="ARBA00023136"/>
    </source>
</evidence>
<evidence type="ECO:0000256" key="4">
    <source>
        <dbReference type="SAM" id="SignalP"/>
    </source>
</evidence>
<dbReference type="EMBL" id="JAVLVU010000001">
    <property type="protein sequence ID" value="MDT3404685.1"/>
    <property type="molecule type" value="Genomic_DNA"/>
</dbReference>
<evidence type="ECO:0000256" key="1">
    <source>
        <dbReference type="ARBA" id="ARBA00004236"/>
    </source>
</evidence>
<protein>
    <recommendedName>
        <fullName evidence="7">SdiA-regulated family protein</fullName>
    </recommendedName>
</protein>
<comment type="caution">
    <text evidence="5">The sequence shown here is derived from an EMBL/GenBank/DDBJ whole genome shotgun (WGS) entry which is preliminary data.</text>
</comment>
<gene>
    <name evidence="5" type="ORF">QE417_003757</name>
</gene>
<dbReference type="PROSITE" id="PS51257">
    <property type="entry name" value="PROKAR_LIPOPROTEIN"/>
    <property type="match status" value="1"/>
</dbReference>
<organism evidence="5 6">
    <name type="scientific">Mucilaginibacter terrae</name>
    <dbReference type="NCBI Taxonomy" id="1955052"/>
    <lineage>
        <taxon>Bacteria</taxon>
        <taxon>Pseudomonadati</taxon>
        <taxon>Bacteroidota</taxon>
        <taxon>Sphingobacteriia</taxon>
        <taxon>Sphingobacteriales</taxon>
        <taxon>Sphingobacteriaceae</taxon>
        <taxon>Mucilaginibacter</taxon>
    </lineage>
</organism>
<dbReference type="RefSeq" id="WP_311952250.1">
    <property type="nucleotide sequence ID" value="NZ_JAVLVU010000001.1"/>
</dbReference>
<feature type="signal peptide" evidence="4">
    <location>
        <begin position="1"/>
        <end position="21"/>
    </location>
</feature>
<dbReference type="SUPFAM" id="SSF50956">
    <property type="entry name" value="Thermostable phytase (3-phytase)"/>
    <property type="match status" value="1"/>
</dbReference>
<comment type="subcellular location">
    <subcellularLocation>
        <location evidence="1">Cell membrane</location>
    </subcellularLocation>
</comment>
<sequence length="288" mass="32263">MKKYAIIYLSALLSVMSFSCAQSQQKKITSPKGYDLTKPTKYKMPDDLLEISGITFHQGKPDVFYAIQDEEGKLFFGNLGDTRVEHTKFGKHGDYEDLAICNNTVFVLKSNGKIYTFPLGEIKDQELTHVQELANILPAGEYESMYADEAAKKLYVLCKNCETEKTTKSSTGYIFNILPNSTVQAAGNFKIEVKQITDLIKDNKIKFRPSAMAHNPVTKEWYIVSAVNNLLVVADASFKVKAAYSLEHKTFLQPEGLAFDSKGNMYISNEGDEFSRGSVLKFNYSGAK</sequence>
<dbReference type="Pfam" id="PF06977">
    <property type="entry name" value="SdiA-regulated"/>
    <property type="match status" value="1"/>
</dbReference>
<accession>A0ABU3GY33</accession>
<reference evidence="6" key="1">
    <citation type="submission" date="2023-07" db="EMBL/GenBank/DDBJ databases">
        <title>Functional and genomic diversity of the sorghum phyllosphere microbiome.</title>
        <authorList>
            <person name="Shade A."/>
        </authorList>
    </citation>
    <scope>NUCLEOTIDE SEQUENCE [LARGE SCALE GENOMIC DNA]</scope>
    <source>
        <strain evidence="6">SORGH_AS_0422</strain>
    </source>
</reference>